<evidence type="ECO:0000256" key="3">
    <source>
        <dbReference type="ARBA" id="ARBA00022801"/>
    </source>
</evidence>
<dbReference type="PANTHER" id="PTHR43250:SF2">
    <property type="entry name" value="EXODEOXYRIBONUCLEASE III"/>
    <property type="match status" value="1"/>
</dbReference>
<feature type="site" description="Interaction with DNA substrate" evidence="7">
    <location>
        <position position="250"/>
    </location>
</feature>
<dbReference type="EMBL" id="BSDR01000001">
    <property type="protein sequence ID" value="GLI34210.1"/>
    <property type="molecule type" value="Genomic_DNA"/>
</dbReference>
<dbReference type="GO" id="GO:0004519">
    <property type="term" value="F:endonuclease activity"/>
    <property type="evidence" value="ECO:0007669"/>
    <property type="project" value="InterPro"/>
</dbReference>
<organism evidence="9 10">
    <name type="scientific">Desulforhabdus amnigena</name>
    <dbReference type="NCBI Taxonomy" id="40218"/>
    <lineage>
        <taxon>Bacteria</taxon>
        <taxon>Pseudomonadati</taxon>
        <taxon>Thermodesulfobacteriota</taxon>
        <taxon>Syntrophobacteria</taxon>
        <taxon>Syntrophobacterales</taxon>
        <taxon>Syntrophobacteraceae</taxon>
        <taxon>Desulforhabdus</taxon>
    </lineage>
</organism>
<dbReference type="AlphaFoldDB" id="A0A9W6D4X9"/>
<feature type="active site" description="Proton acceptor" evidence="5">
    <location>
        <position position="250"/>
    </location>
</feature>
<comment type="caution">
    <text evidence="9">The sequence shown here is derived from an EMBL/GenBank/DDBJ whole genome shotgun (WGS) entry which is preliminary data.</text>
</comment>
<feature type="binding site" evidence="6">
    <location>
        <position position="150"/>
    </location>
    <ligand>
        <name>Mg(2+)</name>
        <dbReference type="ChEBI" id="CHEBI:18420"/>
        <label>1</label>
    </ligand>
</feature>
<evidence type="ECO:0000313" key="10">
    <source>
        <dbReference type="Proteomes" id="UP001144372"/>
    </source>
</evidence>
<dbReference type="GO" id="GO:0003677">
    <property type="term" value="F:DNA binding"/>
    <property type="evidence" value="ECO:0007669"/>
    <property type="project" value="InterPro"/>
</dbReference>
<dbReference type="PROSITE" id="PS00726">
    <property type="entry name" value="AP_NUCLEASE_F1_1"/>
    <property type="match status" value="1"/>
</dbReference>
<sequence>MNWKFATFNVNGIRARLPVVLQWLEQHQPDVLCMQEIKAQEKDFPQGAFRDAGYSVSLRGQKSFNGVAIVSKKPAEELLCRLDEENPDEEARFIAGRFDGIWVVNTYVPQGRTPEDPAFRYKIDFLERLKRWFESRFDPGDRLIWAGDINVAPEDIDVFDPKRMEGEIGCHPAERQAFSRVKSWGFIDLYRKHHPNEKQFTFWDYRLPMSFKRNLGWRLDHILVTDPVARASLECMVDHELRGRDKPSDHTPVWAEFDLEKL</sequence>
<dbReference type="NCBIfam" id="TIGR00195">
    <property type="entry name" value="exoDNase_III"/>
    <property type="match status" value="1"/>
</dbReference>
<evidence type="ECO:0000259" key="8">
    <source>
        <dbReference type="Pfam" id="PF03372"/>
    </source>
</evidence>
<dbReference type="NCBIfam" id="TIGR00633">
    <property type="entry name" value="xth"/>
    <property type="match status" value="1"/>
</dbReference>
<dbReference type="RefSeq" id="WP_281793471.1">
    <property type="nucleotide sequence ID" value="NZ_BSDR01000001.1"/>
</dbReference>
<dbReference type="CDD" id="cd09086">
    <property type="entry name" value="ExoIII-like_AP-endo"/>
    <property type="match status" value="1"/>
</dbReference>
<dbReference type="PANTHER" id="PTHR43250">
    <property type="entry name" value="EXODEOXYRIBONUCLEASE III"/>
    <property type="match status" value="1"/>
</dbReference>
<dbReference type="PROSITE" id="PS51435">
    <property type="entry name" value="AP_NUCLEASE_F1_4"/>
    <property type="match status" value="1"/>
</dbReference>
<evidence type="ECO:0000256" key="6">
    <source>
        <dbReference type="PIRSR" id="PIRSR604808-2"/>
    </source>
</evidence>
<gene>
    <name evidence="9" type="ORF">DAMNIGENAA_16430</name>
</gene>
<proteinExistence type="inferred from homology"/>
<evidence type="ECO:0000256" key="7">
    <source>
        <dbReference type="PIRSR" id="PIRSR604808-3"/>
    </source>
</evidence>
<dbReference type="GO" id="GO:0006281">
    <property type="term" value="P:DNA repair"/>
    <property type="evidence" value="ECO:0007669"/>
    <property type="project" value="InterPro"/>
</dbReference>
<comment type="similarity">
    <text evidence="1">Belongs to the DNA repair enzymes AP/ExoA family.</text>
</comment>
<dbReference type="GO" id="GO:0046872">
    <property type="term" value="F:metal ion binding"/>
    <property type="evidence" value="ECO:0007669"/>
    <property type="project" value="UniProtKB-KW"/>
</dbReference>
<evidence type="ECO:0000256" key="4">
    <source>
        <dbReference type="ARBA" id="ARBA00022842"/>
    </source>
</evidence>
<evidence type="ECO:0000256" key="5">
    <source>
        <dbReference type="PIRSR" id="PIRSR604808-1"/>
    </source>
</evidence>
<dbReference type="InterPro" id="IPR004808">
    <property type="entry name" value="AP_endonuc_1"/>
</dbReference>
<feature type="active site" description="Proton donor/acceptor" evidence="5">
    <location>
        <position position="148"/>
    </location>
</feature>
<keyword evidence="10" id="KW-1185">Reference proteome</keyword>
<feature type="binding site" evidence="6">
    <location>
        <position position="148"/>
    </location>
    <ligand>
        <name>Mg(2+)</name>
        <dbReference type="ChEBI" id="CHEBI:18420"/>
        <label>1</label>
    </ligand>
</feature>
<dbReference type="SUPFAM" id="SSF56219">
    <property type="entry name" value="DNase I-like"/>
    <property type="match status" value="1"/>
</dbReference>
<keyword evidence="6" id="KW-0464">Manganese</keyword>
<dbReference type="Gene3D" id="3.60.10.10">
    <property type="entry name" value="Endonuclease/exonuclease/phosphatase"/>
    <property type="match status" value="1"/>
</dbReference>
<keyword evidence="3" id="KW-0378">Hydrolase</keyword>
<dbReference type="GO" id="GO:0008311">
    <property type="term" value="F:double-stranded DNA 3'-5' DNA exonuclease activity"/>
    <property type="evidence" value="ECO:0007669"/>
    <property type="project" value="InterPro"/>
</dbReference>
<feature type="binding site" evidence="6">
    <location>
        <position position="250"/>
    </location>
    <ligand>
        <name>Mg(2+)</name>
        <dbReference type="ChEBI" id="CHEBI:18420"/>
        <label>1</label>
    </ligand>
</feature>
<dbReference type="InterPro" id="IPR005135">
    <property type="entry name" value="Endo/exonuclease/phosphatase"/>
</dbReference>
<dbReference type="InterPro" id="IPR020847">
    <property type="entry name" value="AP_endonuclease_F1_BS"/>
</dbReference>
<dbReference type="Pfam" id="PF03372">
    <property type="entry name" value="Exo_endo_phos"/>
    <property type="match status" value="1"/>
</dbReference>
<reference evidence="9" key="1">
    <citation type="submission" date="2022-12" db="EMBL/GenBank/DDBJ databases">
        <title>Reference genome sequencing for broad-spectrum identification of bacterial and archaeal isolates by mass spectrometry.</title>
        <authorList>
            <person name="Sekiguchi Y."/>
            <person name="Tourlousse D.M."/>
        </authorList>
    </citation>
    <scope>NUCLEOTIDE SEQUENCE</scope>
    <source>
        <strain evidence="9">ASRB1</strain>
    </source>
</reference>
<dbReference type="InterPro" id="IPR036691">
    <property type="entry name" value="Endo/exonu/phosph_ase_sf"/>
</dbReference>
<feature type="domain" description="Endonuclease/exonuclease/phosphatase" evidence="8">
    <location>
        <begin position="6"/>
        <end position="250"/>
    </location>
</feature>
<protein>
    <submittedName>
        <fullName evidence="9">Exodeoxyribonuclease III</fullName>
    </submittedName>
</protein>
<dbReference type="InterPro" id="IPR037493">
    <property type="entry name" value="ExoIII-like"/>
</dbReference>
<accession>A0A9W6D4X9</accession>
<evidence type="ECO:0000313" key="9">
    <source>
        <dbReference type="EMBL" id="GLI34210.1"/>
    </source>
</evidence>
<feature type="binding site" evidence="6">
    <location>
        <position position="36"/>
    </location>
    <ligand>
        <name>Mg(2+)</name>
        <dbReference type="ChEBI" id="CHEBI:18420"/>
        <label>1</label>
    </ligand>
</feature>
<feature type="site" description="Transition state stabilizer" evidence="7">
    <location>
        <position position="150"/>
    </location>
</feature>
<evidence type="ECO:0000256" key="2">
    <source>
        <dbReference type="ARBA" id="ARBA00022723"/>
    </source>
</evidence>
<feature type="binding site" evidence="6">
    <location>
        <position position="9"/>
    </location>
    <ligand>
        <name>Mg(2+)</name>
        <dbReference type="ChEBI" id="CHEBI:18420"/>
        <label>1</label>
    </ligand>
</feature>
<dbReference type="Proteomes" id="UP001144372">
    <property type="component" value="Unassembled WGS sequence"/>
</dbReference>
<comment type="cofactor">
    <cofactor evidence="6">
        <name>Mg(2+)</name>
        <dbReference type="ChEBI" id="CHEBI:18420"/>
    </cofactor>
    <cofactor evidence="6">
        <name>Mn(2+)</name>
        <dbReference type="ChEBI" id="CHEBI:29035"/>
    </cofactor>
    <text evidence="6">Probably binds two magnesium or manganese ions per subunit.</text>
</comment>
<name>A0A9W6D4X9_9BACT</name>
<feature type="active site" evidence="5">
    <location>
        <position position="107"/>
    </location>
</feature>
<evidence type="ECO:0000256" key="1">
    <source>
        <dbReference type="ARBA" id="ARBA00007092"/>
    </source>
</evidence>
<feature type="binding site" evidence="6">
    <location>
        <position position="249"/>
    </location>
    <ligand>
        <name>Mg(2+)</name>
        <dbReference type="ChEBI" id="CHEBI:18420"/>
        <label>1</label>
    </ligand>
</feature>
<keyword evidence="4 6" id="KW-0460">Magnesium</keyword>
<keyword evidence="2 6" id="KW-0479">Metal-binding</keyword>
<feature type="site" description="Important for catalytic activity" evidence="7">
    <location>
        <position position="220"/>
    </location>
</feature>